<dbReference type="AlphaFoldDB" id="A0A5N4B202"/>
<sequence>MVYFSADLFYSMITCPIYLITHFLKLWIRFQNVCSLFNPNSVGAYDMLLQLVLISVAASTKGECIECNSPTLLYHELKCTPTFSDDNKCCPLEYDCSNIYNRPEGTCHLMGKYYKPGEKPAEEDVASDCRFPFCTCEENGLFNCKLPSDSCAEYWLPVLKEPGCYLTYKHNLCCSVDQKCPPFSETDGKCEVGETTYKEGQRFSHPTKKCASCICDKSFNGSFDHLCQLRNCSSELKHSKEIHNYCAPYYFHSDDCCPHSWICPSEGGIFLPPPTSPLLDTQCRFGTYAMSIGEKYRFENTTCECLIPPFLTCKTVE</sequence>
<gene>
    <name evidence="1" type="ORF">PPYR_00611</name>
</gene>
<organism evidence="1 2">
    <name type="scientific">Photinus pyralis</name>
    <name type="common">Common eastern firefly</name>
    <name type="synonym">Lampyris pyralis</name>
    <dbReference type="NCBI Taxonomy" id="7054"/>
    <lineage>
        <taxon>Eukaryota</taxon>
        <taxon>Metazoa</taxon>
        <taxon>Ecdysozoa</taxon>
        <taxon>Arthropoda</taxon>
        <taxon>Hexapoda</taxon>
        <taxon>Insecta</taxon>
        <taxon>Pterygota</taxon>
        <taxon>Neoptera</taxon>
        <taxon>Endopterygota</taxon>
        <taxon>Coleoptera</taxon>
        <taxon>Polyphaga</taxon>
        <taxon>Elateriformia</taxon>
        <taxon>Elateroidea</taxon>
        <taxon>Lampyridae</taxon>
        <taxon>Lampyrinae</taxon>
        <taxon>Photinus</taxon>
    </lineage>
</organism>
<dbReference type="EMBL" id="VVIM01000001">
    <property type="protein sequence ID" value="KAB0803641.1"/>
    <property type="molecule type" value="Genomic_DNA"/>
</dbReference>
<comment type="caution">
    <text evidence="1">The sequence shown here is derived from an EMBL/GenBank/DDBJ whole genome shotgun (WGS) entry which is preliminary data.</text>
</comment>
<dbReference type="Proteomes" id="UP000327044">
    <property type="component" value="Unassembled WGS sequence"/>
</dbReference>
<dbReference type="InParanoid" id="A0A5N4B202"/>
<accession>A0A5N4B202</accession>
<evidence type="ECO:0000313" key="2">
    <source>
        <dbReference type="Proteomes" id="UP000327044"/>
    </source>
</evidence>
<reference evidence="1 2" key="1">
    <citation type="journal article" date="2018" name="Elife">
        <title>Firefly genomes illuminate parallel origins of bioluminescence in beetles.</title>
        <authorList>
            <person name="Fallon T.R."/>
            <person name="Lower S.E."/>
            <person name="Chang C.H."/>
            <person name="Bessho-Uehara M."/>
            <person name="Martin G.J."/>
            <person name="Bewick A.J."/>
            <person name="Behringer M."/>
            <person name="Debat H.J."/>
            <person name="Wong I."/>
            <person name="Day J.C."/>
            <person name="Suvorov A."/>
            <person name="Silva C.J."/>
            <person name="Stanger-Hall K.F."/>
            <person name="Hall D.W."/>
            <person name="Schmitz R.J."/>
            <person name="Nelson D.R."/>
            <person name="Lewis S.M."/>
            <person name="Shigenobu S."/>
            <person name="Bybee S.M."/>
            <person name="Larracuente A.M."/>
            <person name="Oba Y."/>
            <person name="Weng J.K."/>
        </authorList>
    </citation>
    <scope>NUCLEOTIDE SEQUENCE [LARGE SCALE GENOMIC DNA]</scope>
    <source>
        <strain evidence="1">1611_PpyrPB1</strain>
        <tissue evidence="1">Whole body</tissue>
    </source>
</reference>
<evidence type="ECO:0008006" key="3">
    <source>
        <dbReference type="Google" id="ProtNLM"/>
    </source>
</evidence>
<name>A0A5N4B202_PHOPY</name>
<evidence type="ECO:0000313" key="1">
    <source>
        <dbReference type="EMBL" id="KAB0803641.1"/>
    </source>
</evidence>
<keyword evidence="2" id="KW-1185">Reference proteome</keyword>
<protein>
    <recommendedName>
        <fullName evidence="3">VWFC domain-containing protein</fullName>
    </recommendedName>
</protein>
<proteinExistence type="predicted"/>